<proteinExistence type="predicted"/>
<evidence type="ECO:0000313" key="1">
    <source>
        <dbReference type="EMBL" id="KAK2563962.1"/>
    </source>
</evidence>
<reference evidence="1" key="1">
    <citation type="journal article" date="2023" name="G3 (Bethesda)">
        <title>Whole genome assembly and annotation of the endangered Caribbean coral Acropora cervicornis.</title>
        <authorList>
            <person name="Selwyn J.D."/>
            <person name="Vollmer S.V."/>
        </authorList>
    </citation>
    <scope>NUCLEOTIDE SEQUENCE</scope>
    <source>
        <strain evidence="1">K2</strain>
    </source>
</reference>
<sequence>MNAATAESYAFHQSGVYQRFDDQHIAFAAADKNHSFLAPPSFLPLVDVKHDQFSSLSFFNNILTFPVLIFTELDSGIIGCNK</sequence>
<dbReference type="EMBL" id="JARQWQ010000024">
    <property type="protein sequence ID" value="KAK2563962.1"/>
    <property type="molecule type" value="Genomic_DNA"/>
</dbReference>
<protein>
    <submittedName>
        <fullName evidence="1">Uncharacterized protein</fullName>
    </submittedName>
</protein>
<dbReference type="AlphaFoldDB" id="A0AAD9QMD7"/>
<evidence type="ECO:0000313" key="2">
    <source>
        <dbReference type="Proteomes" id="UP001249851"/>
    </source>
</evidence>
<name>A0AAD9QMD7_ACRCE</name>
<accession>A0AAD9QMD7</accession>
<comment type="caution">
    <text evidence="1">The sequence shown here is derived from an EMBL/GenBank/DDBJ whole genome shotgun (WGS) entry which is preliminary data.</text>
</comment>
<keyword evidence="2" id="KW-1185">Reference proteome</keyword>
<organism evidence="1 2">
    <name type="scientific">Acropora cervicornis</name>
    <name type="common">Staghorn coral</name>
    <dbReference type="NCBI Taxonomy" id="6130"/>
    <lineage>
        <taxon>Eukaryota</taxon>
        <taxon>Metazoa</taxon>
        <taxon>Cnidaria</taxon>
        <taxon>Anthozoa</taxon>
        <taxon>Hexacorallia</taxon>
        <taxon>Scleractinia</taxon>
        <taxon>Astrocoeniina</taxon>
        <taxon>Acroporidae</taxon>
        <taxon>Acropora</taxon>
    </lineage>
</organism>
<reference evidence="1" key="2">
    <citation type="journal article" date="2023" name="Science">
        <title>Genomic signatures of disease resistance in endangered staghorn corals.</title>
        <authorList>
            <person name="Vollmer S.V."/>
            <person name="Selwyn J.D."/>
            <person name="Despard B.A."/>
            <person name="Roesel C.L."/>
        </authorList>
    </citation>
    <scope>NUCLEOTIDE SEQUENCE</scope>
    <source>
        <strain evidence="1">K2</strain>
    </source>
</reference>
<gene>
    <name evidence="1" type="ORF">P5673_012981</name>
</gene>
<dbReference type="Proteomes" id="UP001249851">
    <property type="component" value="Unassembled WGS sequence"/>
</dbReference>